<dbReference type="OMA" id="GPMIIFV"/>
<feature type="compositionally biased region" description="Polar residues" evidence="6">
    <location>
        <begin position="376"/>
        <end position="391"/>
    </location>
</feature>
<dbReference type="SMART" id="SM00014">
    <property type="entry name" value="acidPPc"/>
    <property type="match status" value="1"/>
</dbReference>
<name>A8NH35_COPC7</name>
<keyword evidence="10" id="KW-1185">Reference proteome</keyword>
<dbReference type="CDD" id="cd03390">
    <property type="entry name" value="PAP2_containing_1_like"/>
    <property type="match status" value="1"/>
</dbReference>
<dbReference type="eggNOG" id="KOG3030">
    <property type="taxonomic scope" value="Eukaryota"/>
</dbReference>
<dbReference type="FunCoup" id="A8NH35">
    <property type="interactions" value="59"/>
</dbReference>
<feature type="domain" description="Phosphatidic acid phosphatase type 2/haloperoxidase" evidence="8">
    <location>
        <begin position="114"/>
        <end position="258"/>
    </location>
</feature>
<keyword evidence="5 7" id="KW-0472">Membrane</keyword>
<dbReference type="PANTHER" id="PTHR10165">
    <property type="entry name" value="LIPID PHOSPHATE PHOSPHATASE"/>
    <property type="match status" value="1"/>
</dbReference>
<evidence type="ECO:0000259" key="8">
    <source>
        <dbReference type="SMART" id="SM00014"/>
    </source>
</evidence>
<feature type="compositionally biased region" description="Low complexity" evidence="6">
    <location>
        <begin position="399"/>
        <end position="413"/>
    </location>
</feature>
<evidence type="ECO:0000256" key="6">
    <source>
        <dbReference type="SAM" id="MobiDB-lite"/>
    </source>
</evidence>
<dbReference type="Proteomes" id="UP000001861">
    <property type="component" value="Unassembled WGS sequence"/>
</dbReference>
<proteinExistence type="inferred from homology"/>
<feature type="transmembrane region" description="Helical" evidence="7">
    <location>
        <begin position="84"/>
        <end position="102"/>
    </location>
</feature>
<dbReference type="InterPro" id="IPR036938">
    <property type="entry name" value="PAP2/HPO_sf"/>
</dbReference>
<dbReference type="PANTHER" id="PTHR10165:SF35">
    <property type="entry name" value="RE23632P"/>
    <property type="match status" value="1"/>
</dbReference>
<evidence type="ECO:0000256" key="2">
    <source>
        <dbReference type="ARBA" id="ARBA00008816"/>
    </source>
</evidence>
<comment type="caution">
    <text evidence="9">The sequence shown here is derived from an EMBL/GenBank/DDBJ whole genome shotgun (WGS) entry which is preliminary data.</text>
</comment>
<feature type="region of interest" description="Disordered" evidence="6">
    <location>
        <begin position="292"/>
        <end position="449"/>
    </location>
</feature>
<feature type="transmembrane region" description="Helical" evidence="7">
    <location>
        <begin position="114"/>
        <end position="131"/>
    </location>
</feature>
<dbReference type="InterPro" id="IPR043216">
    <property type="entry name" value="PAP-like"/>
</dbReference>
<sequence length="449" mass="49854">MHATQGKIAGWFPVMYPIKHKKMTPARRRKLLLSYAPDWAITLLLAAAFYALDKVTGYRRQFSLDDSSLRYPHALHERVPNGPLYFIVFGIPIILMPLINFFTVRSWWDLHNSSLGLVLGLALTGATTQFIKITVGRPRPDIIDRCIPPPGATNSEFGLFDWTQCTQADDSLLNEGFRSFPSGHSSMSFAGLGFLAFYLAGKLHLFDTRGHAGKAWAALFPFCGAAMVAISRTMDYRHHWQDVIVGSAMGIIFSYFAYRQYYPPLDSEVAHRPYSPRIKDSDSHILPTHMSTANTTAYNPNPSFPPSNRYNNSPSPPPNPFLASNDGSGMANAGGYDTVRLGVDGTVPRPGPGSMEEVWKEGASSGFDGTVPRSRGTPSTDESSEGHSTAPLTAREQQQRQFLQQQPRSTSPQRQDEYSIPLRTPTQQSHPPQQPPQRYATQDAYDGIQ</sequence>
<dbReference type="FunFam" id="1.20.144.10:FF:000017">
    <property type="entry name" value="Diacylglycerol pyrophosphate phosphatase 1"/>
    <property type="match status" value="1"/>
</dbReference>
<dbReference type="AlphaFoldDB" id="A8NH35"/>
<feature type="transmembrane region" description="Helical" evidence="7">
    <location>
        <begin position="31"/>
        <end position="52"/>
    </location>
</feature>
<reference evidence="9 10" key="1">
    <citation type="journal article" date="2010" name="Proc. Natl. Acad. Sci. U.S.A.">
        <title>Insights into evolution of multicellular fungi from the assembled chromosomes of the mushroom Coprinopsis cinerea (Coprinus cinereus).</title>
        <authorList>
            <person name="Stajich J.E."/>
            <person name="Wilke S.K."/>
            <person name="Ahren D."/>
            <person name="Au C.H."/>
            <person name="Birren B.W."/>
            <person name="Borodovsky M."/>
            <person name="Burns C."/>
            <person name="Canback B."/>
            <person name="Casselton L.A."/>
            <person name="Cheng C.K."/>
            <person name="Deng J."/>
            <person name="Dietrich F.S."/>
            <person name="Fargo D.C."/>
            <person name="Farman M.L."/>
            <person name="Gathman A.C."/>
            <person name="Goldberg J."/>
            <person name="Guigo R."/>
            <person name="Hoegger P.J."/>
            <person name="Hooker J.B."/>
            <person name="Huggins A."/>
            <person name="James T.Y."/>
            <person name="Kamada T."/>
            <person name="Kilaru S."/>
            <person name="Kodira C."/>
            <person name="Kues U."/>
            <person name="Kupfer D."/>
            <person name="Kwan H.S."/>
            <person name="Lomsadze A."/>
            <person name="Li W."/>
            <person name="Lilly W.W."/>
            <person name="Ma L.J."/>
            <person name="Mackey A.J."/>
            <person name="Manning G."/>
            <person name="Martin F."/>
            <person name="Muraguchi H."/>
            <person name="Natvig D.O."/>
            <person name="Palmerini H."/>
            <person name="Ramesh M.A."/>
            <person name="Rehmeyer C.J."/>
            <person name="Roe B.A."/>
            <person name="Shenoy N."/>
            <person name="Stanke M."/>
            <person name="Ter-Hovhannisyan V."/>
            <person name="Tunlid A."/>
            <person name="Velagapudi R."/>
            <person name="Vision T.J."/>
            <person name="Zeng Q."/>
            <person name="Zolan M.E."/>
            <person name="Pukkila P.J."/>
        </authorList>
    </citation>
    <scope>NUCLEOTIDE SEQUENCE [LARGE SCALE GENOMIC DNA]</scope>
    <source>
        <strain evidence="10">Okayama-7 / 130 / ATCC MYA-4618 / FGSC 9003</strain>
    </source>
</reference>
<dbReference type="Gene3D" id="1.20.144.10">
    <property type="entry name" value="Phosphatidic acid phosphatase type 2/haloperoxidase"/>
    <property type="match status" value="1"/>
</dbReference>
<comment type="similarity">
    <text evidence="2">Belongs to the PA-phosphatase related phosphoesterase family.</text>
</comment>
<evidence type="ECO:0000256" key="3">
    <source>
        <dbReference type="ARBA" id="ARBA00022692"/>
    </source>
</evidence>
<dbReference type="STRING" id="240176.A8NH35"/>
<evidence type="ECO:0000256" key="1">
    <source>
        <dbReference type="ARBA" id="ARBA00004141"/>
    </source>
</evidence>
<dbReference type="GO" id="GO:0016020">
    <property type="term" value="C:membrane"/>
    <property type="evidence" value="ECO:0007669"/>
    <property type="project" value="UniProtKB-SubCell"/>
</dbReference>
<dbReference type="GO" id="GO:0008195">
    <property type="term" value="F:phosphatidate phosphatase activity"/>
    <property type="evidence" value="ECO:0007669"/>
    <property type="project" value="TreeGrafter"/>
</dbReference>
<comment type="subcellular location">
    <subcellularLocation>
        <location evidence="1">Membrane</location>
        <topology evidence="1">Multi-pass membrane protein</topology>
    </subcellularLocation>
</comment>
<dbReference type="GO" id="GO:0046839">
    <property type="term" value="P:phospholipid dephosphorylation"/>
    <property type="evidence" value="ECO:0007669"/>
    <property type="project" value="TreeGrafter"/>
</dbReference>
<feature type="transmembrane region" description="Helical" evidence="7">
    <location>
        <begin position="240"/>
        <end position="258"/>
    </location>
</feature>
<dbReference type="HOGENOM" id="CLU_021458_6_0_1"/>
<keyword evidence="3 7" id="KW-0812">Transmembrane</keyword>
<evidence type="ECO:0000313" key="10">
    <source>
        <dbReference type="Proteomes" id="UP000001861"/>
    </source>
</evidence>
<evidence type="ECO:0000256" key="4">
    <source>
        <dbReference type="ARBA" id="ARBA00022989"/>
    </source>
</evidence>
<dbReference type="VEuPathDB" id="FungiDB:CC1G_03887"/>
<dbReference type="EMBL" id="AACS02000002">
    <property type="protein sequence ID" value="EAU88215.2"/>
    <property type="molecule type" value="Genomic_DNA"/>
</dbReference>
<accession>A8NH35</accession>
<dbReference type="KEGG" id="cci:CC1G_03887"/>
<dbReference type="SUPFAM" id="SSF48317">
    <property type="entry name" value="Acid phosphatase/Vanadium-dependent haloperoxidase"/>
    <property type="match status" value="1"/>
</dbReference>
<feature type="transmembrane region" description="Helical" evidence="7">
    <location>
        <begin position="186"/>
        <end position="203"/>
    </location>
</feature>
<evidence type="ECO:0000256" key="5">
    <source>
        <dbReference type="ARBA" id="ARBA00023136"/>
    </source>
</evidence>
<gene>
    <name evidence="9" type="ORF">CC1G_03887</name>
</gene>
<evidence type="ECO:0000256" key="7">
    <source>
        <dbReference type="SAM" id="Phobius"/>
    </source>
</evidence>
<evidence type="ECO:0000313" key="9">
    <source>
        <dbReference type="EMBL" id="EAU88215.2"/>
    </source>
</evidence>
<feature type="transmembrane region" description="Helical" evidence="7">
    <location>
        <begin position="215"/>
        <end position="234"/>
    </location>
</feature>
<protein>
    <submittedName>
        <fullName evidence="9">Phosphatidic acid phosphatase type 2 domain-containing protein 1A</fullName>
    </submittedName>
</protein>
<dbReference type="InterPro" id="IPR000326">
    <property type="entry name" value="PAP2/HPO"/>
</dbReference>
<dbReference type="GeneID" id="6010168"/>
<organism evidence="9 10">
    <name type="scientific">Coprinopsis cinerea (strain Okayama-7 / 130 / ATCC MYA-4618 / FGSC 9003)</name>
    <name type="common">Inky cap fungus</name>
    <name type="synonym">Hormographiella aspergillata</name>
    <dbReference type="NCBI Taxonomy" id="240176"/>
    <lineage>
        <taxon>Eukaryota</taxon>
        <taxon>Fungi</taxon>
        <taxon>Dikarya</taxon>
        <taxon>Basidiomycota</taxon>
        <taxon>Agaricomycotina</taxon>
        <taxon>Agaricomycetes</taxon>
        <taxon>Agaricomycetidae</taxon>
        <taxon>Agaricales</taxon>
        <taxon>Agaricineae</taxon>
        <taxon>Psathyrellaceae</taxon>
        <taxon>Coprinopsis</taxon>
    </lineage>
</organism>
<keyword evidence="4 7" id="KW-1133">Transmembrane helix</keyword>
<dbReference type="RefSeq" id="XP_001833670.2">
    <property type="nucleotide sequence ID" value="XM_001833618.2"/>
</dbReference>
<dbReference type="GO" id="GO:0006644">
    <property type="term" value="P:phospholipid metabolic process"/>
    <property type="evidence" value="ECO:0007669"/>
    <property type="project" value="InterPro"/>
</dbReference>
<dbReference type="OrthoDB" id="8907274at2759"/>
<dbReference type="Pfam" id="PF01569">
    <property type="entry name" value="PAP2"/>
    <property type="match status" value="1"/>
</dbReference>
<dbReference type="InParanoid" id="A8NH35"/>